<evidence type="ECO:0008006" key="4">
    <source>
        <dbReference type="Google" id="ProtNLM"/>
    </source>
</evidence>
<feature type="compositionally biased region" description="Polar residues" evidence="1">
    <location>
        <begin position="191"/>
        <end position="208"/>
    </location>
</feature>
<dbReference type="GO" id="GO:0009574">
    <property type="term" value="C:preprophase band"/>
    <property type="evidence" value="ECO:0007669"/>
    <property type="project" value="TreeGrafter"/>
</dbReference>
<feature type="region of interest" description="Disordered" evidence="1">
    <location>
        <begin position="1"/>
        <end position="27"/>
    </location>
</feature>
<sequence length="382" mass="42469">LKRNGCKNPTKAEKNGGSSQSHSAQRNCRQGTIITVDRCMARLQELQYTVAGGRKVISGVSLSPRSTRGYLKTSLRCKQESLRIKNTNPRRSPPGKLPTISSPGKSPSDTGEWRRMSLQAMLLGETVAEILKSSQFARQIVQAVAPPPANIPKPTPSDDPKTPLTLKKNRNQKSNQENPELRSRRKREKQSALQSIRSESTSPSSLQRGRSRRINFKVSSSPPLRNRETEKENCRYMANRVSPKNRPWARKTVLFPNPLFHSSPISQHQKSCRTKSPVIDKGRQTPHKFLIKSPNALAPPSSKFQVKIKGPQLSVSPTKRNAGSGRKSSPVAAAADRLRRSFSPSRLASRLVSPLKSRRPARKSFDGNGMMMMMSGLKQRPS</sequence>
<dbReference type="GO" id="GO:0005875">
    <property type="term" value="C:microtubule associated complex"/>
    <property type="evidence" value="ECO:0007669"/>
    <property type="project" value="TreeGrafter"/>
</dbReference>
<dbReference type="GO" id="GO:0000911">
    <property type="term" value="P:cytokinesis by cell plate formation"/>
    <property type="evidence" value="ECO:0007669"/>
    <property type="project" value="TreeGrafter"/>
</dbReference>
<name>A0AA89AS21_9ASTE</name>
<dbReference type="AlphaFoldDB" id="A0AA89AS21"/>
<feature type="compositionally biased region" description="Pro residues" evidence="1">
    <location>
        <begin position="145"/>
        <end position="155"/>
    </location>
</feature>
<dbReference type="PANTHER" id="PTHR35728:SF1">
    <property type="entry name" value="MICROTUBULE-BINDING PROTEIN TANGLED-RELATED"/>
    <property type="match status" value="1"/>
</dbReference>
<dbReference type="GO" id="GO:0008017">
    <property type="term" value="F:microtubule binding"/>
    <property type="evidence" value="ECO:0007669"/>
    <property type="project" value="InterPro"/>
</dbReference>
<proteinExistence type="predicted"/>
<gene>
    <name evidence="2" type="ORF">RJ639_009971</name>
</gene>
<comment type="caution">
    <text evidence="2">The sequence shown here is derived from an EMBL/GenBank/DDBJ whole genome shotgun (WGS) entry which is preliminary data.</text>
</comment>
<reference evidence="2" key="1">
    <citation type="submission" date="2022-12" db="EMBL/GenBank/DDBJ databases">
        <title>Draft genome assemblies for two species of Escallonia (Escalloniales).</title>
        <authorList>
            <person name="Chanderbali A."/>
            <person name="Dervinis C."/>
            <person name="Anghel I."/>
            <person name="Soltis D."/>
            <person name="Soltis P."/>
            <person name="Zapata F."/>
        </authorList>
    </citation>
    <scope>NUCLEOTIDE SEQUENCE</scope>
    <source>
        <strain evidence="2">UCBG64.0493</strain>
        <tissue evidence="2">Leaf</tissue>
    </source>
</reference>
<dbReference type="Proteomes" id="UP001188597">
    <property type="component" value="Unassembled WGS sequence"/>
</dbReference>
<protein>
    <recommendedName>
        <fullName evidence="4">Microtubule-binding protein TANGLED</fullName>
    </recommendedName>
</protein>
<feature type="region of interest" description="Disordered" evidence="1">
    <location>
        <begin position="78"/>
        <end position="111"/>
    </location>
</feature>
<feature type="non-terminal residue" evidence="2">
    <location>
        <position position="382"/>
    </location>
</feature>
<feature type="region of interest" description="Disordered" evidence="1">
    <location>
        <begin position="260"/>
        <end position="280"/>
    </location>
</feature>
<evidence type="ECO:0000313" key="2">
    <source>
        <dbReference type="EMBL" id="KAK3013022.1"/>
    </source>
</evidence>
<organism evidence="2 3">
    <name type="scientific">Escallonia herrerae</name>
    <dbReference type="NCBI Taxonomy" id="1293975"/>
    <lineage>
        <taxon>Eukaryota</taxon>
        <taxon>Viridiplantae</taxon>
        <taxon>Streptophyta</taxon>
        <taxon>Embryophyta</taxon>
        <taxon>Tracheophyta</taxon>
        <taxon>Spermatophyta</taxon>
        <taxon>Magnoliopsida</taxon>
        <taxon>eudicotyledons</taxon>
        <taxon>Gunneridae</taxon>
        <taxon>Pentapetalae</taxon>
        <taxon>asterids</taxon>
        <taxon>campanulids</taxon>
        <taxon>Escalloniales</taxon>
        <taxon>Escalloniaceae</taxon>
        <taxon>Escallonia</taxon>
    </lineage>
</organism>
<evidence type="ECO:0000313" key="3">
    <source>
        <dbReference type="Proteomes" id="UP001188597"/>
    </source>
</evidence>
<evidence type="ECO:0000256" key="1">
    <source>
        <dbReference type="SAM" id="MobiDB-lite"/>
    </source>
</evidence>
<dbReference type="GO" id="GO:2000694">
    <property type="term" value="P:regulation of phragmoplast microtubule organization"/>
    <property type="evidence" value="ECO:0007669"/>
    <property type="project" value="InterPro"/>
</dbReference>
<dbReference type="InterPro" id="IPR044709">
    <property type="entry name" value="TAN1"/>
</dbReference>
<keyword evidence="3" id="KW-1185">Reference proteome</keyword>
<feature type="compositionally biased region" description="Polar residues" evidence="1">
    <location>
        <begin position="16"/>
        <end position="27"/>
    </location>
</feature>
<feature type="compositionally biased region" description="Polar residues" evidence="1">
    <location>
        <begin position="99"/>
        <end position="109"/>
    </location>
</feature>
<dbReference type="EMBL" id="JAVXUP010001329">
    <property type="protein sequence ID" value="KAK3013022.1"/>
    <property type="molecule type" value="Genomic_DNA"/>
</dbReference>
<feature type="region of interest" description="Disordered" evidence="1">
    <location>
        <begin position="292"/>
        <end position="382"/>
    </location>
</feature>
<accession>A0AA89AS21</accession>
<feature type="region of interest" description="Disordered" evidence="1">
    <location>
        <begin position="145"/>
        <end position="232"/>
    </location>
</feature>
<dbReference type="PANTHER" id="PTHR35728">
    <property type="entry name" value="MICROTUBULE-BINDING PROTEIN TANGLED-RELATED"/>
    <property type="match status" value="1"/>
</dbReference>